<keyword evidence="1" id="KW-1133">Transmembrane helix</keyword>
<feature type="transmembrane region" description="Helical" evidence="1">
    <location>
        <begin position="46"/>
        <end position="71"/>
    </location>
</feature>
<evidence type="ECO:0000256" key="1">
    <source>
        <dbReference type="SAM" id="Phobius"/>
    </source>
</evidence>
<dbReference type="Proteomes" id="UP001346149">
    <property type="component" value="Unassembled WGS sequence"/>
</dbReference>
<reference evidence="2 3" key="1">
    <citation type="journal article" date="2023" name="Hortic Res">
        <title>Pangenome of water caltrop reveals structural variations and asymmetric subgenome divergence after allopolyploidization.</title>
        <authorList>
            <person name="Zhang X."/>
            <person name="Chen Y."/>
            <person name="Wang L."/>
            <person name="Yuan Y."/>
            <person name="Fang M."/>
            <person name="Shi L."/>
            <person name="Lu R."/>
            <person name="Comes H.P."/>
            <person name="Ma Y."/>
            <person name="Chen Y."/>
            <person name="Huang G."/>
            <person name="Zhou Y."/>
            <person name="Zheng Z."/>
            <person name="Qiu Y."/>
        </authorList>
    </citation>
    <scope>NUCLEOTIDE SEQUENCE [LARGE SCALE GENOMIC DNA]</scope>
    <source>
        <strain evidence="2">F231</strain>
    </source>
</reference>
<name>A0AAN7LKI8_TRANT</name>
<protein>
    <submittedName>
        <fullName evidence="2">Uncharacterized protein</fullName>
    </submittedName>
</protein>
<accession>A0AAN7LKI8</accession>
<keyword evidence="1" id="KW-0812">Transmembrane</keyword>
<dbReference type="AlphaFoldDB" id="A0AAN7LKI8"/>
<comment type="caution">
    <text evidence="2">The sequence shown here is derived from an EMBL/GenBank/DDBJ whole genome shotgun (WGS) entry which is preliminary data.</text>
</comment>
<evidence type="ECO:0000313" key="3">
    <source>
        <dbReference type="Proteomes" id="UP001346149"/>
    </source>
</evidence>
<evidence type="ECO:0000313" key="2">
    <source>
        <dbReference type="EMBL" id="KAK4787215.1"/>
    </source>
</evidence>
<keyword evidence="1" id="KW-0472">Membrane</keyword>
<feature type="transmembrane region" description="Helical" evidence="1">
    <location>
        <begin position="7"/>
        <end position="26"/>
    </location>
</feature>
<organism evidence="2 3">
    <name type="scientific">Trapa natans</name>
    <name type="common">Water chestnut</name>
    <dbReference type="NCBI Taxonomy" id="22666"/>
    <lineage>
        <taxon>Eukaryota</taxon>
        <taxon>Viridiplantae</taxon>
        <taxon>Streptophyta</taxon>
        <taxon>Embryophyta</taxon>
        <taxon>Tracheophyta</taxon>
        <taxon>Spermatophyta</taxon>
        <taxon>Magnoliopsida</taxon>
        <taxon>eudicotyledons</taxon>
        <taxon>Gunneridae</taxon>
        <taxon>Pentapetalae</taxon>
        <taxon>rosids</taxon>
        <taxon>malvids</taxon>
        <taxon>Myrtales</taxon>
        <taxon>Lythraceae</taxon>
        <taxon>Trapa</taxon>
    </lineage>
</organism>
<sequence length="117" mass="13250">MIADKNSIFIFFFLIKHPLFVWNLSLLSDKISLIYKLLDLADAASLLVPVFACGFMMFSSMQAVMGIRFVIDRDECFALTRSSMMVTRFMQVTLIKLKETSAKSRILNAAAVHSFQA</sequence>
<dbReference type="EMBL" id="JAXQNO010000012">
    <property type="protein sequence ID" value="KAK4787215.1"/>
    <property type="molecule type" value="Genomic_DNA"/>
</dbReference>
<proteinExistence type="predicted"/>
<gene>
    <name evidence="2" type="ORF">SAY86_011048</name>
</gene>
<keyword evidence="3" id="KW-1185">Reference proteome</keyword>